<dbReference type="GO" id="GO:0042277">
    <property type="term" value="F:peptide binding"/>
    <property type="evidence" value="ECO:0007669"/>
    <property type="project" value="InterPro"/>
</dbReference>
<sequence precursor="true">MLKRIVFFILLLPALIVMAQPLDKVVAVVNDGVITASELDAQVKLLKEQITAKKMQLPSDTVLRKQVLQHLIDVDLQLQLAKRNEVSVDSTDLNDAIAKIANNNHLTLTQLREELVKQGLSWETFRENIRKEILISRVQQKAVGPDVAVTAEQVEDYLKHSKNDNKTQQTYHLQNIVIPLPEEPTTEQLKKARQKASDLLSKIRRGDDFNRVAIAESSGEFALEGGDLGERHLAELPDIFAKQVINMNVGQVAGPIRTGNGFQLIKLIAVNGTEQHHQVTKTHVRHILVKQDASMTGDEALRQANNLYQQIKAGKDFALLAKQYSLDAASAIKGGDLGWVNPGELVPEFEKAMGTLAIHQVSRPVKSVFGWHLIEVLERKNIDDSEAFKRQQVRQFLQQRKFTEAVQNWQQHMRADSYVKIVDKRLA</sequence>
<feature type="domain" description="PpiC" evidence="8">
    <location>
        <begin position="279"/>
        <end position="378"/>
    </location>
</feature>
<proteinExistence type="inferred from homology"/>
<keyword evidence="5 7" id="KW-0143">Chaperone</keyword>
<protein>
    <recommendedName>
        <fullName evidence="7">Chaperone SurA</fullName>
    </recommendedName>
    <alternativeName>
        <fullName evidence="7">Peptidyl-prolyl cis-trans isomerase SurA</fullName>
        <shortName evidence="7">PPIase SurA</shortName>
        <ecNumber evidence="7">5.2.1.8</ecNumber>
    </alternativeName>
    <alternativeName>
        <fullName evidence="7">Rotamase SurA</fullName>
    </alternativeName>
</protein>
<dbReference type="SUPFAM" id="SSF54534">
    <property type="entry name" value="FKBP-like"/>
    <property type="match status" value="2"/>
</dbReference>
<dbReference type="InterPro" id="IPR050280">
    <property type="entry name" value="OMP_Chaperone_SurA"/>
</dbReference>
<dbReference type="PATRIC" id="fig|1212489.4.peg.2815"/>
<evidence type="ECO:0000256" key="3">
    <source>
        <dbReference type="ARBA" id="ARBA00022764"/>
    </source>
</evidence>
<dbReference type="Gene3D" id="1.10.4030.10">
    <property type="entry name" value="Porin chaperone SurA, peptide-binding domain"/>
    <property type="match status" value="1"/>
</dbReference>
<dbReference type="InterPro" id="IPR027304">
    <property type="entry name" value="Trigger_fact/SurA_dom_sf"/>
</dbReference>
<comment type="caution">
    <text evidence="9">The sequence shown here is derived from an EMBL/GenBank/DDBJ whole genome shotgun (WGS) entry which is preliminary data.</text>
</comment>
<evidence type="ECO:0000256" key="6">
    <source>
        <dbReference type="ARBA" id="ARBA00023235"/>
    </source>
</evidence>
<name>A0A0W0SQK5_9GAMM</name>
<gene>
    <name evidence="7" type="primary">surA</name>
    <name evidence="9" type="ORF">Ldro_2673</name>
</gene>
<dbReference type="InterPro" id="IPR046357">
    <property type="entry name" value="PPIase_dom_sf"/>
</dbReference>
<dbReference type="RefSeq" id="WP_058496944.1">
    <property type="nucleotide sequence ID" value="NZ_CAAAIU010000017.1"/>
</dbReference>
<dbReference type="GO" id="GO:0051082">
    <property type="term" value="F:unfolded protein binding"/>
    <property type="evidence" value="ECO:0007669"/>
    <property type="project" value="UniProtKB-UniRule"/>
</dbReference>
<comment type="subcellular location">
    <subcellularLocation>
        <location evidence="7">Periplasm</location>
    </subcellularLocation>
    <text evidence="7">Is capable of associating with the outer membrane.</text>
</comment>
<dbReference type="EC" id="5.2.1.8" evidence="7"/>
<organism evidence="9 10">
    <name type="scientific">Legionella drozanskii LLAP-1</name>
    <dbReference type="NCBI Taxonomy" id="1212489"/>
    <lineage>
        <taxon>Bacteria</taxon>
        <taxon>Pseudomonadati</taxon>
        <taxon>Pseudomonadota</taxon>
        <taxon>Gammaproteobacteria</taxon>
        <taxon>Legionellales</taxon>
        <taxon>Legionellaceae</taxon>
        <taxon>Legionella</taxon>
    </lineage>
</organism>
<evidence type="ECO:0000313" key="9">
    <source>
        <dbReference type="EMBL" id="KTC85501.1"/>
    </source>
</evidence>
<keyword evidence="1 7" id="KW-0732">Signal</keyword>
<dbReference type="GO" id="GO:0030288">
    <property type="term" value="C:outer membrane-bounded periplasmic space"/>
    <property type="evidence" value="ECO:0007669"/>
    <property type="project" value="InterPro"/>
</dbReference>
<evidence type="ECO:0000256" key="1">
    <source>
        <dbReference type="ARBA" id="ARBA00022729"/>
    </source>
</evidence>
<dbReference type="GO" id="GO:0003755">
    <property type="term" value="F:peptidyl-prolyl cis-trans isomerase activity"/>
    <property type="evidence" value="ECO:0007669"/>
    <property type="project" value="UniProtKB-UniRule"/>
</dbReference>
<dbReference type="GO" id="GO:0050821">
    <property type="term" value="P:protein stabilization"/>
    <property type="evidence" value="ECO:0007669"/>
    <property type="project" value="InterPro"/>
</dbReference>
<dbReference type="InterPro" id="IPR023058">
    <property type="entry name" value="PPIase_PpiC_CS"/>
</dbReference>
<comment type="function">
    <text evidence="7">Chaperone involved in the correct folding and assembly of outer membrane proteins. Recognizes specific patterns of aromatic residues and the orientation of their side chains, which are found more frequently in integral outer membrane proteins. May act in both early periplasmic and late outer membrane-associated steps of protein maturation.</text>
</comment>
<dbReference type="AlphaFoldDB" id="A0A0W0SQK5"/>
<dbReference type="Pfam" id="PF09312">
    <property type="entry name" value="SurA_N"/>
    <property type="match status" value="1"/>
</dbReference>
<evidence type="ECO:0000313" key="10">
    <source>
        <dbReference type="Proteomes" id="UP000054736"/>
    </source>
</evidence>
<dbReference type="GO" id="GO:0006457">
    <property type="term" value="P:protein folding"/>
    <property type="evidence" value="ECO:0007669"/>
    <property type="project" value="UniProtKB-UniRule"/>
</dbReference>
<keyword evidence="4 7" id="KW-0697">Rotamase</keyword>
<reference evidence="9 10" key="1">
    <citation type="submission" date="2015-11" db="EMBL/GenBank/DDBJ databases">
        <title>Genomic analysis of 38 Legionella species identifies large and diverse effector repertoires.</title>
        <authorList>
            <person name="Burstein D."/>
            <person name="Amaro F."/>
            <person name="Zusman T."/>
            <person name="Lifshitz Z."/>
            <person name="Cohen O."/>
            <person name="Gilbert J.A."/>
            <person name="Pupko T."/>
            <person name="Shuman H.A."/>
            <person name="Segal G."/>
        </authorList>
    </citation>
    <scope>NUCLEOTIDE SEQUENCE [LARGE SCALE GENOMIC DNA]</scope>
    <source>
        <strain evidence="9 10">ATCC 700990</strain>
    </source>
</reference>
<dbReference type="Pfam" id="PF00639">
    <property type="entry name" value="Rotamase"/>
    <property type="match status" value="1"/>
</dbReference>
<dbReference type="PANTHER" id="PTHR47637:SF1">
    <property type="entry name" value="CHAPERONE SURA"/>
    <property type="match status" value="1"/>
</dbReference>
<dbReference type="STRING" id="1212489.Ldro_2673"/>
<evidence type="ECO:0000259" key="8">
    <source>
        <dbReference type="PROSITE" id="PS50198"/>
    </source>
</evidence>
<keyword evidence="6 7" id="KW-0413">Isomerase</keyword>
<feature type="chain" id="PRO_5008997500" description="Chaperone SurA" evidence="7">
    <location>
        <begin position="20"/>
        <end position="427"/>
    </location>
</feature>
<evidence type="ECO:0000256" key="5">
    <source>
        <dbReference type="ARBA" id="ARBA00023186"/>
    </source>
</evidence>
<feature type="domain" description="PpiC" evidence="8">
    <location>
        <begin position="168"/>
        <end position="269"/>
    </location>
</feature>
<accession>A0A0W0SQK5</accession>
<dbReference type="InterPro" id="IPR023034">
    <property type="entry name" value="PPIase_SurA"/>
</dbReference>
<dbReference type="PANTHER" id="PTHR47637">
    <property type="entry name" value="CHAPERONE SURA"/>
    <property type="match status" value="1"/>
</dbReference>
<dbReference type="InterPro" id="IPR000297">
    <property type="entry name" value="PPIase_PpiC"/>
</dbReference>
<dbReference type="Proteomes" id="UP000054736">
    <property type="component" value="Unassembled WGS sequence"/>
</dbReference>
<dbReference type="Gene3D" id="3.10.50.40">
    <property type="match status" value="2"/>
</dbReference>
<comment type="domain">
    <text evidence="7">The PPIase activity resides only in the second parvulin domain. The N-terminal region and the C-terminal tail are necessary and sufficient for the chaperone activity of SurA. The PPIase activity is dispensable for SurA to function as a chaperone. The N-terminal region and the C-terminal tail are also required for porin recognition.</text>
</comment>
<dbReference type="HAMAP" id="MF_01183">
    <property type="entry name" value="Chaperone_SurA"/>
    <property type="match status" value="1"/>
</dbReference>
<keyword evidence="10" id="KW-1185">Reference proteome</keyword>
<evidence type="ECO:0000256" key="4">
    <source>
        <dbReference type="ARBA" id="ARBA00023110"/>
    </source>
</evidence>
<keyword evidence="2 7" id="KW-0677">Repeat</keyword>
<evidence type="ECO:0000256" key="2">
    <source>
        <dbReference type="ARBA" id="ARBA00022737"/>
    </source>
</evidence>
<dbReference type="GO" id="GO:0043165">
    <property type="term" value="P:Gram-negative-bacterium-type cell outer membrane assembly"/>
    <property type="evidence" value="ECO:0007669"/>
    <property type="project" value="InterPro"/>
</dbReference>
<comment type="catalytic activity">
    <reaction evidence="7">
        <text>[protein]-peptidylproline (omega=180) = [protein]-peptidylproline (omega=0)</text>
        <dbReference type="Rhea" id="RHEA:16237"/>
        <dbReference type="Rhea" id="RHEA-COMP:10747"/>
        <dbReference type="Rhea" id="RHEA-COMP:10748"/>
        <dbReference type="ChEBI" id="CHEBI:83833"/>
        <dbReference type="ChEBI" id="CHEBI:83834"/>
        <dbReference type="EC" id="5.2.1.8"/>
    </reaction>
</comment>
<dbReference type="SUPFAM" id="SSF109998">
    <property type="entry name" value="Triger factor/SurA peptide-binding domain-like"/>
    <property type="match status" value="1"/>
</dbReference>
<keyword evidence="3 7" id="KW-0574">Periplasm</keyword>
<dbReference type="InterPro" id="IPR015391">
    <property type="entry name" value="SurA_N"/>
</dbReference>
<dbReference type="EMBL" id="LNXY01000028">
    <property type="protein sequence ID" value="KTC85501.1"/>
    <property type="molecule type" value="Genomic_DNA"/>
</dbReference>
<dbReference type="PROSITE" id="PS50198">
    <property type="entry name" value="PPIC_PPIASE_2"/>
    <property type="match status" value="2"/>
</dbReference>
<evidence type="ECO:0000256" key="7">
    <source>
        <dbReference type="HAMAP-Rule" id="MF_01183"/>
    </source>
</evidence>
<dbReference type="OrthoDB" id="14196at2"/>
<dbReference type="PROSITE" id="PS01096">
    <property type="entry name" value="PPIC_PPIASE_1"/>
    <property type="match status" value="1"/>
</dbReference>
<feature type="signal peptide" evidence="7">
    <location>
        <begin position="1"/>
        <end position="19"/>
    </location>
</feature>
<dbReference type="Pfam" id="PF13616">
    <property type="entry name" value="Rotamase_3"/>
    <property type="match status" value="1"/>
</dbReference>